<accession>A0A3S8UAH6</accession>
<dbReference type="EMBL" id="CP034328">
    <property type="protein sequence ID" value="AZL60549.1"/>
    <property type="molecule type" value="Genomic_DNA"/>
</dbReference>
<dbReference type="AlphaFoldDB" id="A0A3S8UAH6"/>
<evidence type="ECO:0000313" key="1">
    <source>
        <dbReference type="EMBL" id="AZL60549.1"/>
    </source>
</evidence>
<dbReference type="RefSeq" id="WP_125326741.1">
    <property type="nucleotide sequence ID" value="NZ_CP034328.1"/>
</dbReference>
<dbReference type="OrthoDB" id="835336at2"/>
<sequence length="298" mass="33921">MSSAPANIAFVTMVRDDHFFLRLWVEHYARHVPRQHLFILLDGFDQTPPDFAAGCQIITLPRSTPGPGWDMRRWKMLADFNATLLGRFDVVVLNDVDEIIVPDPASGISLLEALARAREVGVITPFAVEVVHRYDICPDPLDPTQPILRQRPHVRIHSSYSKPCITSLPVRWSLGGHQSDHPTLELDPALYLFHLRFVDRGMLLARQATRQAIMQTGNPDGAIVAGPGWSDTVDEISEFLLSLQTYGHPAESDFQFGWQRRRMTSGWRRAHATGMWHQGKVNNRSRTYIVPERFRDLI</sequence>
<dbReference type="KEGG" id="taw:EI545_17990"/>
<evidence type="ECO:0000313" key="2">
    <source>
        <dbReference type="Proteomes" id="UP000282002"/>
    </source>
</evidence>
<name>A0A3S8UAH6_9RHOB</name>
<gene>
    <name evidence="1" type="ORF">EI545_17990</name>
</gene>
<organism evidence="1 2">
    <name type="scientific">Tabrizicola piscis</name>
    <dbReference type="NCBI Taxonomy" id="2494374"/>
    <lineage>
        <taxon>Bacteria</taxon>
        <taxon>Pseudomonadati</taxon>
        <taxon>Pseudomonadota</taxon>
        <taxon>Alphaproteobacteria</taxon>
        <taxon>Rhodobacterales</taxon>
        <taxon>Paracoccaceae</taxon>
        <taxon>Tabrizicola</taxon>
    </lineage>
</organism>
<keyword evidence="2" id="KW-1185">Reference proteome</keyword>
<evidence type="ECO:0008006" key="3">
    <source>
        <dbReference type="Google" id="ProtNLM"/>
    </source>
</evidence>
<proteinExistence type="predicted"/>
<dbReference type="Proteomes" id="UP000282002">
    <property type="component" value="Chromosome"/>
</dbReference>
<reference evidence="1 2" key="1">
    <citation type="submission" date="2018-12" db="EMBL/GenBank/DDBJ databases">
        <title>Complete genome sequencing of Tabrizicola sp. K13M18.</title>
        <authorList>
            <person name="Bae J.-W."/>
        </authorList>
    </citation>
    <scope>NUCLEOTIDE SEQUENCE [LARGE SCALE GENOMIC DNA]</scope>
    <source>
        <strain evidence="1 2">K13M18</strain>
    </source>
</reference>
<protein>
    <recommendedName>
        <fullName evidence="3">Glycosyltransferase family 2 protein</fullName>
    </recommendedName>
</protein>